<dbReference type="Pfam" id="PF00211">
    <property type="entry name" value="Guanylate_cyc"/>
    <property type="match status" value="1"/>
</dbReference>
<sequence length="460" mass="51579">MIDLSLLKDTDSQIGETANPRGRSGEAYARAALEDHKRAGLELAVKARWIALGFTAVFIFFVYPDWGVLYYHAILAILCLNGLLIRRFGRVGQSRIELLLIFADLVIMTFAMVFPNPFGTDDLPVAFNYRFDNFQYFFIILAAGTMAYSWRTVIAIGTWTSALWLLALALAWFFSEPSDTLQAVVVDSLAAYPRVLEILDPNNFVFSLRIQEVMVFLLSAAILGFSIRRFDALLISNAALERERANLSRYFSPNVVERLSQNDDPLKEIKRQDIAVLFVDIVGFTGLSEKMSSYDVITLLREFHGRMEREVFRHNGTLDKYLGDGLMATFGTPVSGERNASDAVACGRAMLRSMDQWNTDRKRRGEPVISIGVGVHYGEALLGDIGANRLEYAVIGTAVNIASRLEGLTRALEAKIVMSDDLYRQSQSEAESQDLLQGFSRIDRQEVRGIQHPITVWALS</sequence>
<dbReference type="PANTHER" id="PTHR43081">
    <property type="entry name" value="ADENYLATE CYCLASE, TERMINAL-DIFFERENTIATION SPECIFIC-RELATED"/>
    <property type="match status" value="1"/>
</dbReference>
<feature type="transmembrane region" description="Helical" evidence="1">
    <location>
        <begin position="134"/>
        <end position="150"/>
    </location>
</feature>
<dbReference type="SMART" id="SM00044">
    <property type="entry name" value="CYCc"/>
    <property type="match status" value="1"/>
</dbReference>
<keyword evidence="4" id="KW-1185">Reference proteome</keyword>
<organism evidence="3 4">
    <name type="scientific">Tritonibacter litoralis</name>
    <dbReference type="NCBI Taxonomy" id="2662264"/>
    <lineage>
        <taxon>Bacteria</taxon>
        <taxon>Pseudomonadati</taxon>
        <taxon>Pseudomonadota</taxon>
        <taxon>Alphaproteobacteria</taxon>
        <taxon>Rhodobacterales</taxon>
        <taxon>Paracoccaceae</taxon>
        <taxon>Tritonibacter</taxon>
    </lineage>
</organism>
<feature type="transmembrane region" description="Helical" evidence="1">
    <location>
        <begin position="204"/>
        <end position="227"/>
    </location>
</feature>
<evidence type="ECO:0000313" key="4">
    <source>
        <dbReference type="Proteomes" id="UP000444174"/>
    </source>
</evidence>
<feature type="transmembrane region" description="Helical" evidence="1">
    <location>
        <begin position="47"/>
        <end position="63"/>
    </location>
</feature>
<dbReference type="GO" id="GO:0009190">
    <property type="term" value="P:cyclic nucleotide biosynthetic process"/>
    <property type="evidence" value="ECO:0007669"/>
    <property type="project" value="InterPro"/>
</dbReference>
<name>A0A843YHB3_9RHOB</name>
<keyword evidence="1" id="KW-0812">Transmembrane</keyword>
<dbReference type="GO" id="GO:0035556">
    <property type="term" value="P:intracellular signal transduction"/>
    <property type="evidence" value="ECO:0007669"/>
    <property type="project" value="InterPro"/>
</dbReference>
<dbReference type="PANTHER" id="PTHR43081:SF1">
    <property type="entry name" value="ADENYLATE CYCLASE, TERMINAL-DIFFERENTIATION SPECIFIC"/>
    <property type="match status" value="1"/>
</dbReference>
<dbReference type="RefSeq" id="WP_153215113.1">
    <property type="nucleotide sequence ID" value="NZ_WIBF01000003.1"/>
</dbReference>
<dbReference type="InterPro" id="IPR029787">
    <property type="entry name" value="Nucleotide_cyclase"/>
</dbReference>
<gene>
    <name evidence="3" type="ORF">GFB49_06810</name>
</gene>
<dbReference type="GO" id="GO:0004016">
    <property type="term" value="F:adenylate cyclase activity"/>
    <property type="evidence" value="ECO:0007669"/>
    <property type="project" value="UniProtKB-ARBA"/>
</dbReference>
<dbReference type="Proteomes" id="UP000444174">
    <property type="component" value="Unassembled WGS sequence"/>
</dbReference>
<proteinExistence type="predicted"/>
<keyword evidence="1" id="KW-0472">Membrane</keyword>
<reference evidence="3 4" key="1">
    <citation type="submission" date="2019-10" db="EMBL/GenBank/DDBJ databases">
        <title>Epibacterium sp. nov., isolated from seawater.</title>
        <authorList>
            <person name="Zhang X."/>
            <person name="Li N."/>
        </authorList>
    </citation>
    <scope>NUCLEOTIDE SEQUENCE [LARGE SCALE GENOMIC DNA]</scope>
    <source>
        <strain evidence="3 4">SM1979</strain>
    </source>
</reference>
<dbReference type="EMBL" id="WIBF01000003">
    <property type="protein sequence ID" value="MQQ08157.1"/>
    <property type="molecule type" value="Genomic_DNA"/>
</dbReference>
<protein>
    <submittedName>
        <fullName evidence="3">Adenylate/guanylate cyclase domain-containing protein</fullName>
    </submittedName>
</protein>
<feature type="domain" description="Guanylate cyclase" evidence="2">
    <location>
        <begin position="275"/>
        <end position="406"/>
    </location>
</feature>
<feature type="transmembrane region" description="Helical" evidence="1">
    <location>
        <begin position="69"/>
        <end position="86"/>
    </location>
</feature>
<comment type="caution">
    <text evidence="3">The sequence shown here is derived from an EMBL/GenBank/DDBJ whole genome shotgun (WGS) entry which is preliminary data.</text>
</comment>
<dbReference type="PROSITE" id="PS50125">
    <property type="entry name" value="GUANYLATE_CYCLASE_2"/>
    <property type="match status" value="1"/>
</dbReference>
<evidence type="ECO:0000256" key="1">
    <source>
        <dbReference type="SAM" id="Phobius"/>
    </source>
</evidence>
<dbReference type="AlphaFoldDB" id="A0A843YHB3"/>
<dbReference type="InterPro" id="IPR050697">
    <property type="entry name" value="Adenylyl/Guanylyl_Cyclase_3/4"/>
</dbReference>
<dbReference type="SUPFAM" id="SSF55073">
    <property type="entry name" value="Nucleotide cyclase"/>
    <property type="match status" value="1"/>
</dbReference>
<dbReference type="CDD" id="cd07302">
    <property type="entry name" value="CHD"/>
    <property type="match status" value="1"/>
</dbReference>
<dbReference type="Gene3D" id="3.30.70.1230">
    <property type="entry name" value="Nucleotide cyclase"/>
    <property type="match status" value="1"/>
</dbReference>
<feature type="transmembrane region" description="Helical" evidence="1">
    <location>
        <begin position="157"/>
        <end position="175"/>
    </location>
</feature>
<evidence type="ECO:0000313" key="3">
    <source>
        <dbReference type="EMBL" id="MQQ08157.1"/>
    </source>
</evidence>
<accession>A0A843YHB3</accession>
<evidence type="ECO:0000259" key="2">
    <source>
        <dbReference type="PROSITE" id="PS50125"/>
    </source>
</evidence>
<dbReference type="InterPro" id="IPR001054">
    <property type="entry name" value="A/G_cyclase"/>
</dbReference>
<keyword evidence="1" id="KW-1133">Transmembrane helix</keyword>
<feature type="transmembrane region" description="Helical" evidence="1">
    <location>
        <begin position="98"/>
        <end position="114"/>
    </location>
</feature>